<dbReference type="GO" id="GO:0016226">
    <property type="term" value="P:iron-sulfur cluster assembly"/>
    <property type="evidence" value="ECO:0007669"/>
    <property type="project" value="InterPro"/>
</dbReference>
<dbReference type="FunCoup" id="A0A1S3J2G5">
    <property type="interactions" value="2244"/>
</dbReference>
<feature type="domain" description="Complex 1 LYR protein" evidence="2">
    <location>
        <begin position="16"/>
        <end position="71"/>
    </location>
</feature>
<keyword evidence="3" id="KW-1185">Reference proteome</keyword>
<dbReference type="RefSeq" id="XP_013404049.1">
    <property type="nucleotide sequence ID" value="XM_013548595.1"/>
</dbReference>
<proteinExistence type="inferred from homology"/>
<evidence type="ECO:0000313" key="3">
    <source>
        <dbReference type="Proteomes" id="UP000085678"/>
    </source>
</evidence>
<dbReference type="STRING" id="7574.A0A1S3J2G5"/>
<dbReference type="InterPro" id="IPR045297">
    <property type="entry name" value="Complex1_LYR_LYRM4"/>
</dbReference>
<dbReference type="InterPro" id="IPR051522">
    <property type="entry name" value="ISC_assembly_LYR"/>
</dbReference>
<dbReference type="GO" id="GO:0005739">
    <property type="term" value="C:mitochondrion"/>
    <property type="evidence" value="ECO:0007669"/>
    <property type="project" value="TreeGrafter"/>
</dbReference>
<evidence type="ECO:0000259" key="2">
    <source>
        <dbReference type="Pfam" id="PF05347"/>
    </source>
</evidence>
<sequence>MSSVLEYSRMETRRMVLGLYKQLLRESAKFPAYNYRLYALRRTKDAFKDNKTETNPEKIQELIGKAQKNLEIIKRQVTIERLYTDTKLVIEKPKPSSHGSQS</sequence>
<dbReference type="AlphaFoldDB" id="A0A1S3J2G5"/>
<gene>
    <name evidence="4" type="primary">LOC106169203</name>
</gene>
<evidence type="ECO:0000256" key="1">
    <source>
        <dbReference type="ARBA" id="ARBA00009508"/>
    </source>
</evidence>
<accession>A0A1S3J2G5</accession>
<evidence type="ECO:0000313" key="4">
    <source>
        <dbReference type="RefSeq" id="XP_013404049.1"/>
    </source>
</evidence>
<dbReference type="InParanoid" id="A0A1S3J2G5"/>
<dbReference type="OrthoDB" id="275715at2759"/>
<dbReference type="Pfam" id="PF05347">
    <property type="entry name" value="Complex1_LYR"/>
    <property type="match status" value="1"/>
</dbReference>
<dbReference type="KEGG" id="lak:106169203"/>
<dbReference type="GeneID" id="106169203"/>
<protein>
    <submittedName>
        <fullName evidence="4">LYR motif-containing protein 4</fullName>
    </submittedName>
</protein>
<dbReference type="GO" id="GO:1990221">
    <property type="term" value="C:L-cysteine desulfurase complex"/>
    <property type="evidence" value="ECO:0007669"/>
    <property type="project" value="TreeGrafter"/>
</dbReference>
<dbReference type="CDD" id="cd20264">
    <property type="entry name" value="Complex1_LYR_LYRM4"/>
    <property type="match status" value="1"/>
</dbReference>
<organism evidence="3 4">
    <name type="scientific">Lingula anatina</name>
    <name type="common">Brachiopod</name>
    <name type="synonym">Lingula unguis</name>
    <dbReference type="NCBI Taxonomy" id="7574"/>
    <lineage>
        <taxon>Eukaryota</taxon>
        <taxon>Metazoa</taxon>
        <taxon>Spiralia</taxon>
        <taxon>Lophotrochozoa</taxon>
        <taxon>Brachiopoda</taxon>
        <taxon>Linguliformea</taxon>
        <taxon>Lingulata</taxon>
        <taxon>Lingulida</taxon>
        <taxon>Linguloidea</taxon>
        <taxon>Lingulidae</taxon>
        <taxon>Lingula</taxon>
    </lineage>
</organism>
<reference evidence="4" key="1">
    <citation type="submission" date="2025-08" db="UniProtKB">
        <authorList>
            <consortium name="RefSeq"/>
        </authorList>
    </citation>
    <scope>IDENTIFICATION</scope>
    <source>
        <tissue evidence="4">Gonads</tissue>
    </source>
</reference>
<dbReference type="Proteomes" id="UP000085678">
    <property type="component" value="Unplaced"/>
</dbReference>
<name>A0A1S3J2G5_LINAN</name>
<dbReference type="PANTHER" id="PTHR13166:SF7">
    <property type="entry name" value="LYR MOTIF-CONTAINING PROTEIN 4"/>
    <property type="match status" value="1"/>
</dbReference>
<dbReference type="InterPro" id="IPR008011">
    <property type="entry name" value="Complex1_LYR_dom"/>
</dbReference>
<dbReference type="PANTHER" id="PTHR13166">
    <property type="entry name" value="PROTEIN C6ORF149"/>
    <property type="match status" value="1"/>
</dbReference>
<comment type="similarity">
    <text evidence="1">Belongs to the complex I LYR family.</text>
</comment>